<evidence type="ECO:0008006" key="3">
    <source>
        <dbReference type="Google" id="ProtNLM"/>
    </source>
</evidence>
<reference evidence="1 2" key="1">
    <citation type="journal article" date="2014" name="MBio">
        <title>The Ordospora colligata genome; evolution of extreme reduction in microsporidia and host-to-parasite horizontal gene transfer.</title>
        <authorList>
            <person name="Pombert J.-F."/>
            <person name="Haag K.L."/>
            <person name="Beidas S."/>
            <person name="Ebert D."/>
            <person name="Keeling P.J."/>
        </authorList>
    </citation>
    <scope>NUCLEOTIDE SEQUENCE [LARGE SCALE GENOMIC DNA]</scope>
    <source>
        <strain evidence="1 2">OC4</strain>
    </source>
</reference>
<dbReference type="RefSeq" id="XP_014563713.1">
    <property type="nucleotide sequence ID" value="XM_014708227.1"/>
</dbReference>
<dbReference type="HOGENOM" id="CLU_733843_0_0_1"/>
<dbReference type="GeneID" id="26261731"/>
<keyword evidence="2" id="KW-1185">Reference proteome</keyword>
<dbReference type="AlphaFoldDB" id="A0A0B2UF29"/>
<accession>A0A0B2UF29</accession>
<gene>
    <name evidence="1" type="ORF">M896_050780</name>
</gene>
<organism evidence="1 2">
    <name type="scientific">Ordospora colligata OC4</name>
    <dbReference type="NCBI Taxonomy" id="1354746"/>
    <lineage>
        <taxon>Eukaryota</taxon>
        <taxon>Fungi</taxon>
        <taxon>Fungi incertae sedis</taxon>
        <taxon>Microsporidia</taxon>
        <taxon>Ordosporidae</taxon>
        <taxon>Ordospora</taxon>
    </lineage>
</organism>
<name>A0A0B2UF29_9MICR</name>
<evidence type="ECO:0000313" key="2">
    <source>
        <dbReference type="Proteomes" id="UP000031056"/>
    </source>
</evidence>
<dbReference type="EMBL" id="JOKQ01000005">
    <property type="protein sequence ID" value="KHN69671.1"/>
    <property type="molecule type" value="Genomic_DNA"/>
</dbReference>
<evidence type="ECO:0000313" key="1">
    <source>
        <dbReference type="EMBL" id="KHN69671.1"/>
    </source>
</evidence>
<proteinExistence type="predicted"/>
<comment type="caution">
    <text evidence="1">The sequence shown here is derived from an EMBL/GenBank/DDBJ whole genome shotgun (WGS) entry which is preliminary data.</text>
</comment>
<dbReference type="Proteomes" id="UP000031056">
    <property type="component" value="Unassembled WGS sequence"/>
</dbReference>
<protein>
    <recommendedName>
        <fullName evidence="3">F-box domain-containing protein</fullName>
    </recommendedName>
</protein>
<dbReference type="InParanoid" id="A0A0B2UF29"/>
<dbReference type="SUPFAM" id="SSF52047">
    <property type="entry name" value="RNI-like"/>
    <property type="match status" value="1"/>
</dbReference>
<dbReference type="OrthoDB" id="2190797at2759"/>
<sequence>MRRIADVRTHCKRQDVGKDKHVGVILHVPVDVLYMISRYERRLKSFCRNARENKEVSLNAPWKTSYERKAFHDSKMAFDVNLCPFVNLTNLSIRNTCYFDICSINGSVIRVLDMENVLNLDVTRTLCMILEEIKMKRCTISYKSLKCILGIKTLVSVSFDGVVINDQAVSPDRFYSDGVALHSGVFIEMIEQMPRLKRIELINMEVDIERIVNACVMSDIGWFKIRSKDVHVEVGFCAFANRIRCFNGMRYLTGMDLCEPESVYMEGNDVRHLIEKNFPRISFLSLRNAEIDSRLARTLCMRYSKLVGIEFIGCRFEGAVFYEISAHFRSYLRYMNLMRSDLPHDYMCFLGSTLRHCVVRLKNGERVVVRRIGNVDD</sequence>
<dbReference type="VEuPathDB" id="MicrosporidiaDB:M896_050780"/>